<reference evidence="6 8" key="2">
    <citation type="submission" date="2017-12" db="EMBL/GenBank/DDBJ databases">
        <title>Comparative Functional Genomics of Dry Heat Resistant strains isolated from the Viking Spacecraft.</title>
        <authorList>
            <person name="Seuylemezian A."/>
            <person name="Cooper K."/>
            <person name="Vaishampayan P."/>
        </authorList>
    </citation>
    <scope>NUCLEOTIDE SEQUENCE [LARGE SCALE GENOMIC DNA]</scope>
    <source>
        <strain evidence="6 8">ATCC 29669</strain>
    </source>
</reference>
<keyword evidence="3" id="KW-1133">Transmembrane helix</keyword>
<feature type="transmembrane region" description="Helical" evidence="3">
    <location>
        <begin position="150"/>
        <end position="168"/>
    </location>
</feature>
<dbReference type="Gene3D" id="1.10.3730.20">
    <property type="match status" value="1"/>
</dbReference>
<feature type="transmembrane region" description="Helical" evidence="3">
    <location>
        <begin position="30"/>
        <end position="56"/>
    </location>
</feature>
<evidence type="ECO:0000313" key="8">
    <source>
        <dbReference type="Proteomes" id="UP000235114"/>
    </source>
</evidence>
<gene>
    <name evidence="5" type="ORF">CU635_22225</name>
    <name evidence="6" type="ORF">CVD25_11835</name>
</gene>
<feature type="transmembrane region" description="Helical" evidence="3">
    <location>
        <begin position="68"/>
        <end position="89"/>
    </location>
</feature>
<dbReference type="PANTHER" id="PTHR22911:SF79">
    <property type="entry name" value="MOBA-LIKE NTP TRANSFERASE DOMAIN-CONTAINING PROTEIN"/>
    <property type="match status" value="1"/>
</dbReference>
<dbReference type="AlphaFoldDB" id="A0A2N5GFY4"/>
<feature type="transmembrane region" description="Helical" evidence="3">
    <location>
        <begin position="128"/>
        <end position="144"/>
    </location>
</feature>
<evidence type="ECO:0000313" key="5">
    <source>
        <dbReference type="EMBL" id="PLR79620.1"/>
    </source>
</evidence>
<feature type="domain" description="EamA" evidence="4">
    <location>
        <begin position="153"/>
        <end position="287"/>
    </location>
</feature>
<evidence type="ECO:0000259" key="4">
    <source>
        <dbReference type="Pfam" id="PF00892"/>
    </source>
</evidence>
<dbReference type="OrthoDB" id="6707571at2"/>
<comment type="subcellular location">
    <subcellularLocation>
        <location evidence="1">Endomembrane system</location>
        <topology evidence="1">Multi-pass membrane protein</topology>
    </subcellularLocation>
</comment>
<keyword evidence="8" id="KW-1185">Reference proteome</keyword>
<dbReference type="GO" id="GO:0016020">
    <property type="term" value="C:membrane"/>
    <property type="evidence" value="ECO:0007669"/>
    <property type="project" value="InterPro"/>
</dbReference>
<feature type="transmembrane region" description="Helical" evidence="3">
    <location>
        <begin position="215"/>
        <end position="233"/>
    </location>
</feature>
<evidence type="ECO:0000313" key="7">
    <source>
        <dbReference type="Proteomes" id="UP000234951"/>
    </source>
</evidence>
<protein>
    <submittedName>
        <fullName evidence="5">EamA family transporter</fullName>
    </submittedName>
</protein>
<dbReference type="EMBL" id="PGVA01000084">
    <property type="protein sequence ID" value="PLR79620.1"/>
    <property type="molecule type" value="Genomic_DNA"/>
</dbReference>
<feature type="transmembrane region" description="Helical" evidence="3">
    <location>
        <begin position="7"/>
        <end position="24"/>
    </location>
</feature>
<feature type="transmembrane region" description="Helical" evidence="3">
    <location>
        <begin position="95"/>
        <end position="116"/>
    </location>
</feature>
<keyword evidence="3" id="KW-0472">Membrane</keyword>
<reference evidence="5 7" key="1">
    <citation type="submission" date="2017-11" db="EMBL/GenBank/DDBJ databases">
        <title>Comparitive Functional Genomics of Dry Heat Resistant strains isolated from the Viking Spacecraft.</title>
        <authorList>
            <person name="Seuylemezian A."/>
            <person name="Cooper K."/>
            <person name="Vaishampayan P."/>
        </authorList>
    </citation>
    <scope>NUCLEOTIDE SEQUENCE [LARGE SCALE GENOMIC DNA]</scope>
    <source>
        <strain evidence="5 7">M4.6</strain>
    </source>
</reference>
<evidence type="ECO:0000256" key="1">
    <source>
        <dbReference type="ARBA" id="ARBA00004127"/>
    </source>
</evidence>
<comment type="similarity">
    <text evidence="2">Belongs to the EamA transporter family.</text>
</comment>
<dbReference type="Proteomes" id="UP000234951">
    <property type="component" value="Unassembled WGS sequence"/>
</dbReference>
<accession>A0A2N5GFY4</accession>
<proteinExistence type="inferred from homology"/>
<dbReference type="EMBL" id="PGVD01000031">
    <property type="protein sequence ID" value="PLR96482.1"/>
    <property type="molecule type" value="Genomic_DNA"/>
</dbReference>
<evidence type="ECO:0000313" key="6">
    <source>
        <dbReference type="EMBL" id="PLR96482.1"/>
    </source>
</evidence>
<organism evidence="5 7">
    <name type="scientific">Bacillus canaveralius</name>
    <dbReference type="NCBI Taxonomy" id="1403243"/>
    <lineage>
        <taxon>Bacteria</taxon>
        <taxon>Bacillati</taxon>
        <taxon>Bacillota</taxon>
        <taxon>Bacilli</taxon>
        <taxon>Bacillales</taxon>
        <taxon>Bacillaceae</taxon>
        <taxon>Bacillus</taxon>
    </lineage>
</organism>
<feature type="transmembrane region" description="Helical" evidence="3">
    <location>
        <begin position="245"/>
        <end position="264"/>
    </location>
</feature>
<dbReference type="SUPFAM" id="SSF103481">
    <property type="entry name" value="Multidrug resistance efflux transporter EmrE"/>
    <property type="match status" value="2"/>
</dbReference>
<dbReference type="Proteomes" id="UP000235114">
    <property type="component" value="Unassembled WGS sequence"/>
</dbReference>
<evidence type="ECO:0000256" key="3">
    <source>
        <dbReference type="SAM" id="Phobius"/>
    </source>
</evidence>
<keyword evidence="3" id="KW-0812">Transmembrane</keyword>
<dbReference type="PANTHER" id="PTHR22911">
    <property type="entry name" value="ACYL-MALONYL CONDENSING ENZYME-RELATED"/>
    <property type="match status" value="1"/>
</dbReference>
<dbReference type="Pfam" id="PF00892">
    <property type="entry name" value="EamA"/>
    <property type="match status" value="2"/>
</dbReference>
<dbReference type="InterPro" id="IPR000620">
    <property type="entry name" value="EamA_dom"/>
</dbReference>
<feature type="transmembrane region" description="Helical" evidence="3">
    <location>
        <begin position="180"/>
        <end position="203"/>
    </location>
</feature>
<evidence type="ECO:0000256" key="2">
    <source>
        <dbReference type="ARBA" id="ARBA00007362"/>
    </source>
</evidence>
<name>A0A2N5GFY4_9BACI</name>
<feature type="domain" description="EamA" evidence="4">
    <location>
        <begin position="8"/>
        <end position="140"/>
    </location>
</feature>
<sequence length="303" mass="32578">MKKLLPFMMIAAGASLWGLIAFFVKGLTSLGFSAMEIVTLRVVFASIILVIIGIAASRPQMKISLRDIHLFAGTGILSIVFFNWCYFTAINQLTISIAVILLYTSPAFVALLSFFFLKEKIDSRKKTAIIGTIVGSVLIAGMSGQDTGSLSPIGTIIGLGAGLGYALYSIFGKFALQKYSAYTVTLYTFVVAALFLLPVTRIWERGEALFDVEVVLLAAGLGLLPTVLAYYLYTWGLERTESSTAAVIATIEPVVAVLLGLFLYGESLGIFQILGSALIILSVCAVNLRADGSKNVFTKKSLH</sequence>
<dbReference type="InterPro" id="IPR037185">
    <property type="entry name" value="EmrE-like"/>
</dbReference>
<comment type="caution">
    <text evidence="5">The sequence shown here is derived from an EMBL/GenBank/DDBJ whole genome shotgun (WGS) entry which is preliminary data.</text>
</comment>
<feature type="transmembrane region" description="Helical" evidence="3">
    <location>
        <begin position="270"/>
        <end position="290"/>
    </location>
</feature>